<evidence type="ECO:0000256" key="1">
    <source>
        <dbReference type="SAM" id="Phobius"/>
    </source>
</evidence>
<sequence length="146" mass="17410">MDWLFYLFLTAVFYVYRLVSLKSRTEQERIGSTPVFFSTLGFFAIFEFVFADSLFRLPLFHVLGLIFSFICAFTIYIYLRNLKKEVEVIFEKLVKQSQGKVSVLTFMQRTNMTKDEAMDYLDAKLRQLPGITYETLGNIYYEFDRW</sequence>
<protein>
    <submittedName>
        <fullName evidence="2">Slr0960 protein</fullName>
    </submittedName>
</protein>
<dbReference type="KEGG" id="syn:slr0960"/>
<dbReference type="IntAct" id="P74333">
    <property type="interactions" value="1"/>
</dbReference>
<evidence type="ECO:0000313" key="3">
    <source>
        <dbReference type="Proteomes" id="UP000001425"/>
    </source>
</evidence>
<dbReference type="InParanoid" id="P74333"/>
<reference evidence="2 3" key="2">
    <citation type="journal article" date="1996" name="DNA Res.">
        <title>Sequence analysis of the genome of the unicellular cyanobacterium Synechocystis sp. strain PCC6803. II. Sequence determination of the entire genome and assignment of potential protein-coding regions.</title>
        <authorList>
            <person name="Kaneko T."/>
            <person name="Sato S."/>
            <person name="Kotani H."/>
            <person name="Tanaka A."/>
            <person name="Asamizu E."/>
            <person name="Nakamura Y."/>
            <person name="Miyajima N."/>
            <person name="Hirosawa M."/>
            <person name="Sugiura M."/>
            <person name="Sasamoto S."/>
            <person name="Kimura T."/>
            <person name="Hosouchi T."/>
            <person name="Matsuno A."/>
            <person name="Muraki A."/>
            <person name="Nakazaki N."/>
            <person name="Naruo K."/>
            <person name="Okumura S."/>
            <person name="Shimpo S."/>
            <person name="Takeuchi C."/>
            <person name="Wada T."/>
            <person name="Watanabe A."/>
            <person name="Yamada M."/>
            <person name="Yasuda M."/>
            <person name="Tabata S."/>
        </authorList>
    </citation>
    <scope>NUCLEOTIDE SEQUENCE [LARGE SCALE GENOMIC DNA]</scope>
    <source>
        <strain evidence="3">ATCC 27184 / PCC 6803 / Kazusa</strain>
    </source>
</reference>
<dbReference type="PIR" id="S76168">
    <property type="entry name" value="S76168"/>
</dbReference>
<feature type="transmembrane region" description="Helical" evidence="1">
    <location>
        <begin position="6"/>
        <end position="21"/>
    </location>
</feature>
<keyword evidence="1" id="KW-1133">Transmembrane helix</keyword>
<feature type="transmembrane region" description="Helical" evidence="1">
    <location>
        <begin position="57"/>
        <end position="79"/>
    </location>
</feature>
<accession>P74333</accession>
<dbReference type="Proteomes" id="UP000001425">
    <property type="component" value="Chromosome"/>
</dbReference>
<dbReference type="EMBL" id="BA000022">
    <property type="protein sequence ID" value="BAA18427.1"/>
    <property type="molecule type" value="Genomic_DNA"/>
</dbReference>
<feature type="transmembrane region" description="Helical" evidence="1">
    <location>
        <begin position="33"/>
        <end position="51"/>
    </location>
</feature>
<keyword evidence="3" id="KW-1185">Reference proteome</keyword>
<keyword evidence="1" id="KW-0812">Transmembrane</keyword>
<reference evidence="2 3" key="1">
    <citation type="journal article" date="1995" name="DNA Res.">
        <title>Sequence analysis of the genome of the unicellular cyanobacterium Synechocystis sp. strain PCC6803. I. Sequence features in the 1 Mb region from map positions 64% to 92% of the genome.</title>
        <authorList>
            <person name="Kaneko T."/>
            <person name="Tanaka A."/>
            <person name="Sato S."/>
            <person name="Kotani H."/>
            <person name="Sazuka T."/>
            <person name="Miyajima N."/>
            <person name="Sugiura M."/>
            <person name="Tabata S."/>
        </authorList>
    </citation>
    <scope>NUCLEOTIDE SEQUENCE [LARGE SCALE GENOMIC DNA]</scope>
    <source>
        <strain evidence="3">ATCC 27184 / PCC 6803 / Kazusa</strain>
    </source>
</reference>
<evidence type="ECO:0000313" key="2">
    <source>
        <dbReference type="EMBL" id="BAA18427.1"/>
    </source>
</evidence>
<gene>
    <name evidence="2" type="ordered locus">slr0960</name>
</gene>
<dbReference type="PaxDb" id="1148-1653514"/>
<name>P74333_SYNY3</name>
<keyword evidence="1" id="KW-0472">Membrane</keyword>
<proteinExistence type="predicted"/>
<organism evidence="2 3">
    <name type="scientific">Synechocystis sp. (strain ATCC 27184 / PCC 6803 / Kazusa)</name>
    <dbReference type="NCBI Taxonomy" id="1111708"/>
    <lineage>
        <taxon>Bacteria</taxon>
        <taxon>Bacillati</taxon>
        <taxon>Cyanobacteriota</taxon>
        <taxon>Cyanophyceae</taxon>
        <taxon>Synechococcales</taxon>
        <taxon>Merismopediaceae</taxon>
        <taxon>Synechocystis</taxon>
    </lineage>
</organism>
<dbReference type="AlphaFoldDB" id="P74333"/>
<dbReference type="EnsemblBacteria" id="BAA18427">
    <property type="protein sequence ID" value="BAA18427"/>
    <property type="gene ID" value="BAA18427"/>
</dbReference>
<dbReference type="eggNOG" id="ENOG5033MWG">
    <property type="taxonomic scope" value="Bacteria"/>
</dbReference>